<dbReference type="AlphaFoldDB" id="A0A7W7CEW2"/>
<reference evidence="1 2" key="1">
    <citation type="submission" date="2020-08" db="EMBL/GenBank/DDBJ databases">
        <title>Sequencing the genomes of 1000 actinobacteria strains.</title>
        <authorList>
            <person name="Klenk H.-P."/>
        </authorList>
    </citation>
    <scope>NUCLEOTIDE SEQUENCE [LARGE SCALE GENOMIC DNA]</scope>
    <source>
        <strain evidence="1 2">DSM 44230</strain>
    </source>
</reference>
<dbReference type="Proteomes" id="UP000533598">
    <property type="component" value="Unassembled WGS sequence"/>
</dbReference>
<evidence type="ECO:0000313" key="2">
    <source>
        <dbReference type="Proteomes" id="UP000533598"/>
    </source>
</evidence>
<dbReference type="Pfam" id="PF13560">
    <property type="entry name" value="HTH_31"/>
    <property type="match status" value="1"/>
</dbReference>
<dbReference type="SUPFAM" id="SSF47413">
    <property type="entry name" value="lambda repressor-like DNA-binding domains"/>
    <property type="match status" value="1"/>
</dbReference>
<dbReference type="RefSeq" id="WP_185005619.1">
    <property type="nucleotide sequence ID" value="NZ_BAAAUI010000017.1"/>
</dbReference>
<dbReference type="EMBL" id="JACHMH010000001">
    <property type="protein sequence ID" value="MBB4679930.1"/>
    <property type="molecule type" value="Genomic_DNA"/>
</dbReference>
<evidence type="ECO:0008006" key="3">
    <source>
        <dbReference type="Google" id="ProtNLM"/>
    </source>
</evidence>
<accession>A0A7W7CEW2</accession>
<keyword evidence="2" id="KW-1185">Reference proteome</keyword>
<comment type="caution">
    <text evidence="1">The sequence shown here is derived from an EMBL/GenBank/DDBJ whole genome shotgun (WGS) entry which is preliminary data.</text>
</comment>
<proteinExistence type="predicted"/>
<dbReference type="InterPro" id="IPR010982">
    <property type="entry name" value="Lambda_DNA-bd_dom_sf"/>
</dbReference>
<gene>
    <name evidence="1" type="ORF">HNR67_006048</name>
</gene>
<sequence>MPRPERPIHPADGPVQRFALELRELRRRAGNPPYRLLAERARFSRTVLADAARGHRQPTLPVTLAYAKACGANPAVWARRWRALTAELAQELAASASTLAELRRGVDAFIVDFFARRRSSAGE</sequence>
<dbReference type="GO" id="GO:0003677">
    <property type="term" value="F:DNA binding"/>
    <property type="evidence" value="ECO:0007669"/>
    <property type="project" value="InterPro"/>
</dbReference>
<evidence type="ECO:0000313" key="1">
    <source>
        <dbReference type="EMBL" id="MBB4679930.1"/>
    </source>
</evidence>
<organism evidence="1 2">
    <name type="scientific">Crossiella cryophila</name>
    <dbReference type="NCBI Taxonomy" id="43355"/>
    <lineage>
        <taxon>Bacteria</taxon>
        <taxon>Bacillati</taxon>
        <taxon>Actinomycetota</taxon>
        <taxon>Actinomycetes</taxon>
        <taxon>Pseudonocardiales</taxon>
        <taxon>Pseudonocardiaceae</taxon>
        <taxon>Crossiella</taxon>
    </lineage>
</organism>
<name>A0A7W7CEW2_9PSEU</name>
<protein>
    <recommendedName>
        <fullName evidence="3">HTH cro/C1-type domain-containing protein</fullName>
    </recommendedName>
</protein>
<dbReference type="Gene3D" id="1.10.260.40">
    <property type="entry name" value="lambda repressor-like DNA-binding domains"/>
    <property type="match status" value="1"/>
</dbReference>